<gene>
    <name evidence="2" type="ORF">NCTC13102_00171</name>
</gene>
<dbReference type="NCBIfam" id="NF010483">
    <property type="entry name" value="PRK13908.1"/>
    <property type="match status" value="1"/>
</dbReference>
<proteinExistence type="predicted"/>
<feature type="domain" description="DNA replication/recombination mediator RecO N-terminal" evidence="1">
    <location>
        <begin position="1"/>
        <end position="71"/>
    </location>
</feature>
<evidence type="ECO:0000259" key="1">
    <source>
        <dbReference type="Pfam" id="PF13114"/>
    </source>
</evidence>
<evidence type="ECO:0000313" key="3">
    <source>
        <dbReference type="Proteomes" id="UP000250166"/>
    </source>
</evidence>
<sequence>MQGYILSTHTQKNEDLIVKILTQDSIENLYRFYGARHSIVHIGHKIDFIKEHNGIFMPRLRNIIHLGFGWERDLERVYAWQRFMELLSAHLKDIYHIEPFYFEILDSGAKKLHKQNPYRVMLEMYAQILHNEGRNPLNNDKCLLCGGALYAQSNTTESSAKLIAESNTQSISLIRGFLPIHTHCSQSTMCFNASQIYTFFTQLSTLHLDDEDIIKLYKILLLGL</sequence>
<dbReference type="Pfam" id="PF13114">
    <property type="entry name" value="RecO_N_2"/>
    <property type="match status" value="1"/>
</dbReference>
<accession>A0A2X3DGQ6</accession>
<protein>
    <submittedName>
        <fullName evidence="2">Putative recombination protein RecO</fullName>
    </submittedName>
</protein>
<dbReference type="EMBL" id="UAWL01000006">
    <property type="protein sequence ID" value="SQB97440.1"/>
    <property type="molecule type" value="Genomic_DNA"/>
</dbReference>
<dbReference type="Proteomes" id="UP000250166">
    <property type="component" value="Unassembled WGS sequence"/>
</dbReference>
<reference evidence="2 3" key="1">
    <citation type="submission" date="2018-06" db="EMBL/GenBank/DDBJ databases">
        <authorList>
            <consortium name="Pathogen Informatics"/>
            <person name="Doyle S."/>
        </authorList>
    </citation>
    <scope>NUCLEOTIDE SEQUENCE [LARGE SCALE GENOMIC DNA]</scope>
    <source>
        <strain evidence="2 3">NCTC13102</strain>
    </source>
</reference>
<dbReference type="RefSeq" id="WP_023947652.1">
    <property type="nucleotide sequence ID" value="NZ_JAERIV010000005.1"/>
</dbReference>
<dbReference type="AlphaFoldDB" id="A0A2X3DGQ6"/>
<evidence type="ECO:0000313" key="2">
    <source>
        <dbReference type="EMBL" id="SQB97440.1"/>
    </source>
</evidence>
<organism evidence="2 3">
    <name type="scientific">Helicobacter fennelliae</name>
    <dbReference type="NCBI Taxonomy" id="215"/>
    <lineage>
        <taxon>Bacteria</taxon>
        <taxon>Pseudomonadati</taxon>
        <taxon>Campylobacterota</taxon>
        <taxon>Epsilonproteobacteria</taxon>
        <taxon>Campylobacterales</taxon>
        <taxon>Helicobacteraceae</taxon>
        <taxon>Helicobacter</taxon>
    </lineage>
</organism>
<name>A0A2X3DGQ6_9HELI</name>
<dbReference type="InterPro" id="IPR022572">
    <property type="entry name" value="DNA_rep/recomb_RecO_N"/>
</dbReference>